<dbReference type="PANTHER" id="PTHR10010">
    <property type="entry name" value="SOLUTE CARRIER FAMILY 34 SODIUM PHOSPHATE , MEMBER 2-RELATED"/>
    <property type="match status" value="1"/>
</dbReference>
<feature type="transmembrane region" description="Helical" evidence="6">
    <location>
        <begin position="257"/>
        <end position="282"/>
    </location>
</feature>
<name>A0ABW3DET3_9BACL</name>
<keyword evidence="8" id="KW-1185">Reference proteome</keyword>
<evidence type="ECO:0000313" key="7">
    <source>
        <dbReference type="EMBL" id="MFD0870560.1"/>
    </source>
</evidence>
<dbReference type="EMBL" id="JBHTIU010000050">
    <property type="protein sequence ID" value="MFD0870560.1"/>
    <property type="molecule type" value="Genomic_DNA"/>
</dbReference>
<dbReference type="Pfam" id="PF02690">
    <property type="entry name" value="Na_Pi_cotrans"/>
    <property type="match status" value="2"/>
</dbReference>
<feature type="transmembrane region" description="Helical" evidence="6">
    <location>
        <begin position="49"/>
        <end position="73"/>
    </location>
</feature>
<feature type="transmembrane region" description="Helical" evidence="6">
    <location>
        <begin position="222"/>
        <end position="245"/>
    </location>
</feature>
<sequence length="317" mass="33979">MFTTIFIPMALGLAVFLLGMKVMEAALHQWAGQYLKTLLERFTKTPLRGMIASTGITAAMQSSTAVTVITIGLVNAGLMRFPQTLGIILGTNIGTCLTTELIGLNLHKHSLSIFMVSLVIWLSTFVLPDLPAYPQLWKRHVRNGALAVVGFSCILLGLEVMQSIIPHLRSRGLFAWFVQQSQSSLLWAMIAGAILTAIIHSGVLTITMAMSLASVQVISLDVGIAIIIGANVGTCVTALIASIGGSRYGGYVAWTHILLNVGGALLFYPLIGSLGTIVSWMADSPSLQVARAQTIFNIACSLIALPLCYTPLIRRLK</sequence>
<dbReference type="PANTHER" id="PTHR10010:SF46">
    <property type="entry name" value="SODIUM-DEPENDENT PHOSPHATE TRANSPORT PROTEIN 2B"/>
    <property type="match status" value="1"/>
</dbReference>
<feature type="transmembrane region" description="Helical" evidence="6">
    <location>
        <begin position="185"/>
        <end position="210"/>
    </location>
</feature>
<reference evidence="8" key="1">
    <citation type="journal article" date="2019" name="Int. J. Syst. Evol. Microbiol.">
        <title>The Global Catalogue of Microorganisms (GCM) 10K type strain sequencing project: providing services to taxonomists for standard genome sequencing and annotation.</title>
        <authorList>
            <consortium name="The Broad Institute Genomics Platform"/>
            <consortium name="The Broad Institute Genome Sequencing Center for Infectious Disease"/>
            <person name="Wu L."/>
            <person name="Ma J."/>
        </authorList>
    </citation>
    <scope>NUCLEOTIDE SEQUENCE [LARGE SCALE GENOMIC DNA]</scope>
    <source>
        <strain evidence="8">CCUG 57263</strain>
    </source>
</reference>
<evidence type="ECO:0000256" key="2">
    <source>
        <dbReference type="ARBA" id="ARBA00022475"/>
    </source>
</evidence>
<keyword evidence="4 6" id="KW-1133">Transmembrane helix</keyword>
<keyword evidence="5 6" id="KW-0472">Membrane</keyword>
<gene>
    <name evidence="7" type="ORF">ACFQ03_15495</name>
</gene>
<feature type="transmembrane region" description="Helical" evidence="6">
    <location>
        <begin position="294"/>
        <end position="313"/>
    </location>
</feature>
<evidence type="ECO:0000313" key="8">
    <source>
        <dbReference type="Proteomes" id="UP001597120"/>
    </source>
</evidence>
<organism evidence="7 8">
    <name type="scientific">Paenibacillus residui</name>
    <dbReference type="NCBI Taxonomy" id="629724"/>
    <lineage>
        <taxon>Bacteria</taxon>
        <taxon>Bacillati</taxon>
        <taxon>Bacillota</taxon>
        <taxon>Bacilli</taxon>
        <taxon>Bacillales</taxon>
        <taxon>Paenibacillaceae</taxon>
        <taxon>Paenibacillus</taxon>
    </lineage>
</organism>
<evidence type="ECO:0000256" key="1">
    <source>
        <dbReference type="ARBA" id="ARBA00004651"/>
    </source>
</evidence>
<comment type="subcellular location">
    <subcellularLocation>
        <location evidence="1">Cell membrane</location>
        <topology evidence="1">Multi-pass membrane protein</topology>
    </subcellularLocation>
</comment>
<accession>A0ABW3DET3</accession>
<comment type="caution">
    <text evidence="7">The sequence shown here is derived from an EMBL/GenBank/DDBJ whole genome shotgun (WGS) entry which is preliminary data.</text>
</comment>
<dbReference type="InterPro" id="IPR003841">
    <property type="entry name" value="Na/Pi_transpt"/>
</dbReference>
<feature type="transmembrane region" description="Helical" evidence="6">
    <location>
        <begin position="112"/>
        <end position="133"/>
    </location>
</feature>
<protein>
    <submittedName>
        <fullName evidence="7">Na/Pi cotransporter family protein</fullName>
    </submittedName>
</protein>
<evidence type="ECO:0000256" key="6">
    <source>
        <dbReference type="SAM" id="Phobius"/>
    </source>
</evidence>
<dbReference type="NCBIfam" id="NF037997">
    <property type="entry name" value="Na_Pi_symport"/>
    <property type="match status" value="1"/>
</dbReference>
<dbReference type="RefSeq" id="WP_144934099.1">
    <property type="nucleotide sequence ID" value="NZ_JBHTIU010000050.1"/>
</dbReference>
<feature type="transmembrane region" description="Helical" evidence="6">
    <location>
        <begin position="85"/>
        <end position="106"/>
    </location>
</feature>
<evidence type="ECO:0000256" key="3">
    <source>
        <dbReference type="ARBA" id="ARBA00022692"/>
    </source>
</evidence>
<keyword evidence="3 6" id="KW-0812">Transmembrane</keyword>
<feature type="transmembrane region" description="Helical" evidence="6">
    <location>
        <begin position="145"/>
        <end position="165"/>
    </location>
</feature>
<keyword evidence="2" id="KW-1003">Cell membrane</keyword>
<evidence type="ECO:0000256" key="4">
    <source>
        <dbReference type="ARBA" id="ARBA00022989"/>
    </source>
</evidence>
<dbReference type="Proteomes" id="UP001597120">
    <property type="component" value="Unassembled WGS sequence"/>
</dbReference>
<proteinExistence type="predicted"/>
<evidence type="ECO:0000256" key="5">
    <source>
        <dbReference type="ARBA" id="ARBA00023136"/>
    </source>
</evidence>